<sequence>MIRESRAGGGDFRYAIPMRSLTPRSARRDRARAAGSAAPPVAAVTGLALLLAACVPGSDGASGTAGRSPGAHERARRLSVTIWRGLAPPDLARTAGSALGLEVRLRVHDGDAAAVARLARAATATPRAAAGDKDGEAVDVAFVSGHYAQALARAGLLTPLRPELIPNLGNLHPEARLLPHDRGNRFSVPYAWGTTGICYRADLVRRPPKSWNDLLDPPAWARGRVTMMTADRALALPALKALGYSVNTVDDERLASAARRLLAAKRTLLAYDDVTAGERLLRGEAVLAQTRDGACPTGEPYIRFTVPREGGDLWTETMVISRAARDPEAAHAFVNHMLAPGTHAWVPEHTGYKVPNRPAMERALARGGGDRPQLRMTPADLLRHEPLVDLGEHAGRYARLAARVAEG</sequence>
<dbReference type="CDD" id="cd13590">
    <property type="entry name" value="PBP2_PotD_PotF_like"/>
    <property type="match status" value="1"/>
</dbReference>
<dbReference type="Proteomes" id="UP000319213">
    <property type="component" value="Unassembled WGS sequence"/>
</dbReference>
<dbReference type="Gene3D" id="3.40.190.10">
    <property type="entry name" value="Periplasmic binding protein-like II"/>
    <property type="match status" value="2"/>
</dbReference>
<proteinExistence type="predicted"/>
<evidence type="ECO:0000313" key="3">
    <source>
        <dbReference type="Proteomes" id="UP000319213"/>
    </source>
</evidence>
<gene>
    <name evidence="2" type="ORF">FHX40_3295</name>
</gene>
<dbReference type="PANTHER" id="PTHR30222">
    <property type="entry name" value="SPERMIDINE/PUTRESCINE-BINDING PERIPLASMIC PROTEIN"/>
    <property type="match status" value="1"/>
</dbReference>
<keyword evidence="1" id="KW-0732">Signal</keyword>
<evidence type="ECO:0000313" key="2">
    <source>
        <dbReference type="EMBL" id="TQM76551.1"/>
    </source>
</evidence>
<comment type="caution">
    <text evidence="2">The sequence shown here is derived from an EMBL/GenBank/DDBJ whole genome shotgun (WGS) entry which is preliminary data.</text>
</comment>
<name>A0A543J153_9ACTN</name>
<organism evidence="2 3">
    <name type="scientific">Thermopolyspora flexuosa</name>
    <dbReference type="NCBI Taxonomy" id="103836"/>
    <lineage>
        <taxon>Bacteria</taxon>
        <taxon>Bacillati</taxon>
        <taxon>Actinomycetota</taxon>
        <taxon>Actinomycetes</taxon>
        <taxon>Streptosporangiales</taxon>
        <taxon>Streptosporangiaceae</taxon>
        <taxon>Thermopolyspora</taxon>
    </lineage>
</organism>
<keyword evidence="3" id="KW-1185">Reference proteome</keyword>
<reference evidence="2 3" key="1">
    <citation type="submission" date="2019-06" db="EMBL/GenBank/DDBJ databases">
        <title>Sequencing the genomes of 1000 actinobacteria strains.</title>
        <authorList>
            <person name="Klenk H.-P."/>
        </authorList>
    </citation>
    <scope>NUCLEOTIDE SEQUENCE [LARGE SCALE GENOMIC DNA]</scope>
    <source>
        <strain evidence="2 3">DSM 43186</strain>
    </source>
</reference>
<dbReference type="InterPro" id="IPR006059">
    <property type="entry name" value="SBP"/>
</dbReference>
<dbReference type="PANTHER" id="PTHR30222:SF17">
    <property type="entry name" value="SPERMIDINE_PUTRESCINE-BINDING PERIPLASMIC PROTEIN"/>
    <property type="match status" value="1"/>
</dbReference>
<dbReference type="Pfam" id="PF13416">
    <property type="entry name" value="SBP_bac_8"/>
    <property type="match status" value="1"/>
</dbReference>
<dbReference type="SUPFAM" id="SSF53850">
    <property type="entry name" value="Periplasmic binding protein-like II"/>
    <property type="match status" value="1"/>
</dbReference>
<accession>A0A543J153</accession>
<protein>
    <submittedName>
        <fullName evidence="2">Spermidine/putrescine transport system substrate-binding protein</fullName>
    </submittedName>
</protein>
<dbReference type="EMBL" id="VFPQ01000001">
    <property type="protein sequence ID" value="TQM76551.1"/>
    <property type="molecule type" value="Genomic_DNA"/>
</dbReference>
<dbReference type="AlphaFoldDB" id="A0A543J153"/>
<evidence type="ECO:0000256" key="1">
    <source>
        <dbReference type="ARBA" id="ARBA00022729"/>
    </source>
</evidence>